<proteinExistence type="inferred from homology"/>
<dbReference type="FunFam" id="3.40.50.720:FF:000084">
    <property type="entry name" value="Short-chain dehydrogenase reductase"/>
    <property type="match status" value="1"/>
</dbReference>
<evidence type="ECO:0000256" key="1">
    <source>
        <dbReference type="ARBA" id="ARBA00006484"/>
    </source>
</evidence>
<dbReference type="PRINTS" id="PR00080">
    <property type="entry name" value="SDRFAMILY"/>
</dbReference>
<reference evidence="3 4" key="1">
    <citation type="submission" date="2018-02" db="EMBL/GenBank/DDBJ databases">
        <title>Draft genome sequences of Elsinoe sp., causing black scab on jojoba.</title>
        <authorList>
            <person name="Stodart B."/>
            <person name="Jeffress S."/>
            <person name="Ash G."/>
            <person name="Arun Chinnappa K."/>
        </authorList>
    </citation>
    <scope>NUCLEOTIDE SEQUENCE [LARGE SCALE GENOMIC DNA]</scope>
    <source>
        <strain evidence="3 4">Hillstone_2</strain>
    </source>
</reference>
<keyword evidence="2" id="KW-0521">NADP</keyword>
<dbReference type="InterPro" id="IPR002347">
    <property type="entry name" value="SDR_fam"/>
</dbReference>
<name>A0A4U7ATS0_9PEZI</name>
<dbReference type="PRINTS" id="PR00081">
    <property type="entry name" value="GDHRDH"/>
</dbReference>
<protein>
    <submittedName>
        <fullName evidence="3">Sorbose reductase-like protein 2</fullName>
    </submittedName>
</protein>
<dbReference type="AlphaFoldDB" id="A0A4U7ATS0"/>
<dbReference type="Gene3D" id="3.40.50.720">
    <property type="entry name" value="NAD(P)-binding Rossmann-like Domain"/>
    <property type="match status" value="1"/>
</dbReference>
<dbReference type="SUPFAM" id="SSF51735">
    <property type="entry name" value="NAD(P)-binding Rossmann-fold domains"/>
    <property type="match status" value="1"/>
</dbReference>
<gene>
    <name evidence="3" type="ORF">C1H76_7855</name>
</gene>
<dbReference type="CDD" id="cd05233">
    <property type="entry name" value="SDR_c"/>
    <property type="match status" value="1"/>
</dbReference>
<dbReference type="Pfam" id="PF13561">
    <property type="entry name" value="adh_short_C2"/>
    <property type="match status" value="1"/>
</dbReference>
<evidence type="ECO:0000313" key="4">
    <source>
        <dbReference type="Proteomes" id="UP000308133"/>
    </source>
</evidence>
<dbReference type="GO" id="GO:0016616">
    <property type="term" value="F:oxidoreductase activity, acting on the CH-OH group of donors, NAD or NADP as acceptor"/>
    <property type="evidence" value="ECO:0007669"/>
    <property type="project" value="TreeGrafter"/>
</dbReference>
<comment type="similarity">
    <text evidence="1">Belongs to the short-chain dehydrogenases/reductases (SDR) family.</text>
</comment>
<dbReference type="PROSITE" id="PS00061">
    <property type="entry name" value="ADH_SHORT"/>
    <property type="match status" value="1"/>
</dbReference>
<dbReference type="InterPro" id="IPR036291">
    <property type="entry name" value="NAD(P)-bd_dom_sf"/>
</dbReference>
<evidence type="ECO:0000256" key="2">
    <source>
        <dbReference type="ARBA" id="ARBA00022857"/>
    </source>
</evidence>
<dbReference type="PANTHER" id="PTHR42760">
    <property type="entry name" value="SHORT-CHAIN DEHYDROGENASES/REDUCTASES FAMILY MEMBER"/>
    <property type="match status" value="1"/>
</dbReference>
<comment type="caution">
    <text evidence="3">The sequence shown here is derived from an EMBL/GenBank/DDBJ whole genome shotgun (WGS) entry which is preliminary data.</text>
</comment>
<organism evidence="3 4">
    <name type="scientific">Elsinoe australis</name>
    <dbReference type="NCBI Taxonomy" id="40998"/>
    <lineage>
        <taxon>Eukaryota</taxon>
        <taxon>Fungi</taxon>
        <taxon>Dikarya</taxon>
        <taxon>Ascomycota</taxon>
        <taxon>Pezizomycotina</taxon>
        <taxon>Dothideomycetes</taxon>
        <taxon>Dothideomycetidae</taxon>
        <taxon>Myriangiales</taxon>
        <taxon>Elsinoaceae</taxon>
        <taxon>Elsinoe</taxon>
    </lineage>
</organism>
<evidence type="ECO:0000313" key="3">
    <source>
        <dbReference type="EMBL" id="TKX19971.1"/>
    </source>
</evidence>
<accession>A0A4U7ATS0</accession>
<dbReference type="InterPro" id="IPR020904">
    <property type="entry name" value="Sc_DH/Rdtase_CS"/>
</dbReference>
<dbReference type="EMBL" id="PTQR01000104">
    <property type="protein sequence ID" value="TKX19971.1"/>
    <property type="molecule type" value="Genomic_DNA"/>
</dbReference>
<dbReference type="Proteomes" id="UP000308133">
    <property type="component" value="Unassembled WGS sequence"/>
</dbReference>
<sequence length="272" mass="28586">MDVDGYALITGAASGIARACAHTFARDGCAGLALLDMNETALQTVKTEIEKAQAERGQKPCKVIAFPCNVTNEAQVDKIVADVAKEFGRIDYVVNAAGIACKHEGGVAYARTSDWQRVMDVNVNGTFYVFRAAAQIMLKQEPIKSAIDGRSLQRGSIVNFSSLQGLVGVSLSAAYTASKHAVIGMTKSASEDYAAQGLRINAVCPGYTATPLTMDNPAVKAAMDERLASGTIPIKRIGLAQEIADSVVFLAGGRSSFITGTALAVDGGFTQR</sequence>